<evidence type="ECO:0000256" key="9">
    <source>
        <dbReference type="HAMAP-Rule" id="MF_01106"/>
    </source>
</evidence>
<comment type="function">
    <text evidence="9">Catalyzes two activities which are involved in the cyclic version of arginine biosynthesis: the synthesis of N-acetylglutamate from glutamate and acetyl-CoA as the acetyl donor, and of ornithine by transacetylation between N(2)-acetylornithine and glutamate.</text>
</comment>
<gene>
    <name evidence="9 10" type="primary">argJ</name>
    <name evidence="10" type="ORF">E6K81_10110</name>
</gene>
<organism evidence="10 11">
    <name type="scientific">Eiseniibacteriota bacterium</name>
    <dbReference type="NCBI Taxonomy" id="2212470"/>
    <lineage>
        <taxon>Bacteria</taxon>
        <taxon>Candidatus Eiseniibacteriota</taxon>
    </lineage>
</organism>
<feature type="site" description="Cleavage; by autolysis" evidence="9">
    <location>
        <begin position="188"/>
        <end position="189"/>
    </location>
</feature>
<dbReference type="AlphaFoldDB" id="A0A538U692"/>
<dbReference type="EC" id="2.3.1.35" evidence="9"/>
<keyword evidence="4 9" id="KW-0028">Amino-acid biosynthesis</keyword>
<feature type="binding site" evidence="9">
    <location>
        <position position="403"/>
    </location>
    <ligand>
        <name>substrate</name>
    </ligand>
</feature>
<keyword evidence="9" id="KW-0511">Multifunctional enzyme</keyword>
<dbReference type="InterPro" id="IPR002813">
    <property type="entry name" value="Arg_biosynth_ArgJ"/>
</dbReference>
<evidence type="ECO:0000313" key="10">
    <source>
        <dbReference type="EMBL" id="TMQ71421.1"/>
    </source>
</evidence>
<comment type="pathway">
    <text evidence="9">Amino-acid biosynthesis; L-arginine biosynthesis; N(2)-acetyl-L-ornithine from L-glutamate: step 1/4.</text>
</comment>
<name>A0A538U692_UNCEI</name>
<dbReference type="NCBIfam" id="NF003802">
    <property type="entry name" value="PRK05388.1"/>
    <property type="match status" value="1"/>
</dbReference>
<dbReference type="GO" id="GO:0006592">
    <property type="term" value="P:ornithine biosynthetic process"/>
    <property type="evidence" value="ECO:0007669"/>
    <property type="project" value="TreeGrafter"/>
</dbReference>
<proteinExistence type="inferred from homology"/>
<keyword evidence="3 9" id="KW-0055">Arginine biosynthesis</keyword>
<comment type="caution">
    <text evidence="10">The sequence shown here is derived from an EMBL/GenBank/DDBJ whole genome shotgun (WGS) entry which is preliminary data.</text>
</comment>
<dbReference type="EC" id="2.3.1.1" evidence="9"/>
<feature type="site" description="Involved in the stabilization of negative charge on the oxyanion by the formation of the oxyanion hole" evidence="9">
    <location>
        <position position="116"/>
    </location>
</feature>
<dbReference type="PANTHER" id="PTHR23100:SF0">
    <property type="entry name" value="ARGININE BIOSYNTHESIS BIFUNCTIONAL PROTEIN ARGJ, MITOCHONDRIAL"/>
    <property type="match status" value="1"/>
</dbReference>
<dbReference type="Gene3D" id="3.10.20.340">
    <property type="entry name" value="ArgJ beta chain, C-terminal domain"/>
    <property type="match status" value="1"/>
</dbReference>
<keyword evidence="5 9" id="KW-0808">Transferase</keyword>
<evidence type="ECO:0000256" key="4">
    <source>
        <dbReference type="ARBA" id="ARBA00022605"/>
    </source>
</evidence>
<sequence>MVPDAQPFDLAPGFTATAVACGLKSGGALDLALIAAGHPCAAAGVFTTNRVKAAPVLYDQEVLGRGAGDIRAVIANAGCANACTGAPGMAATRRTAELVAASLGCAPGQVLVLSTGVIGRPLDMDKVARGVAALTSAASLRGAAAASRAILTTDTRPKTASADLALGGRPVAIRGFAKGAGMIHPHMATMLAVLTTDAALTPAALETALRSAVGRSFNRVSVDGDMSTNDTVLLLASGAAAAPPDALEAAAFTAALTGACVSLAKQIARDGEGATRLVEIAVSGAASEAEAHTVADSIARSPLVKTAVHGGDPNWGRVLAAAGCSGAPIDPARLTLAFGAGGEAVTLVQGGLPVGYDERAASALLKRDPVRIGLDLGRGEARATVWTCDFSAEYVAINAHYTT</sequence>
<evidence type="ECO:0000256" key="3">
    <source>
        <dbReference type="ARBA" id="ARBA00022571"/>
    </source>
</evidence>
<evidence type="ECO:0000256" key="7">
    <source>
        <dbReference type="ARBA" id="ARBA00023315"/>
    </source>
</evidence>
<evidence type="ECO:0000256" key="1">
    <source>
        <dbReference type="ARBA" id="ARBA00006774"/>
    </source>
</evidence>
<evidence type="ECO:0000256" key="8">
    <source>
        <dbReference type="ARBA" id="ARBA00049439"/>
    </source>
</evidence>
<feature type="active site" description="Nucleophile" evidence="9">
    <location>
        <position position="189"/>
    </location>
</feature>
<protein>
    <recommendedName>
        <fullName evidence="9">Arginine biosynthesis bifunctional protein ArgJ</fullName>
    </recommendedName>
    <domain>
        <recommendedName>
            <fullName evidence="9">Glutamate N-acetyltransferase</fullName>
            <ecNumber evidence="9">2.3.1.35</ecNumber>
        </recommendedName>
        <alternativeName>
            <fullName evidence="9">Ornithine acetyltransferase</fullName>
            <shortName evidence="9">OATase</shortName>
        </alternativeName>
        <alternativeName>
            <fullName evidence="9">Ornithine transacetylase</fullName>
        </alternativeName>
    </domain>
    <domain>
        <recommendedName>
            <fullName evidence="9">Amino-acid acetyltransferase</fullName>
            <ecNumber evidence="9">2.3.1.1</ecNumber>
        </recommendedName>
        <alternativeName>
            <fullName evidence="9">N-acetylglutamate synthase</fullName>
            <shortName evidence="9">AGSase</shortName>
        </alternativeName>
    </domain>
    <component>
        <recommendedName>
            <fullName evidence="9">Arginine biosynthesis bifunctional protein ArgJ alpha chain</fullName>
        </recommendedName>
    </component>
    <component>
        <recommendedName>
            <fullName evidence="9">Arginine biosynthesis bifunctional protein ArgJ beta chain</fullName>
        </recommendedName>
    </component>
</protein>
<dbReference type="EMBL" id="VBPB01000164">
    <property type="protein sequence ID" value="TMQ71421.1"/>
    <property type="molecule type" value="Genomic_DNA"/>
</dbReference>
<accession>A0A538U692</accession>
<comment type="subunit">
    <text evidence="2 9">Heterotetramer of two alpha and two beta chains.</text>
</comment>
<keyword evidence="6 9" id="KW-0068">Autocatalytic cleavage</keyword>
<dbReference type="CDD" id="cd02152">
    <property type="entry name" value="OAT"/>
    <property type="match status" value="1"/>
</dbReference>
<feature type="binding site" evidence="9">
    <location>
        <position position="152"/>
    </location>
    <ligand>
        <name>substrate</name>
    </ligand>
</feature>
<evidence type="ECO:0000256" key="5">
    <source>
        <dbReference type="ARBA" id="ARBA00022679"/>
    </source>
</evidence>
<dbReference type="SUPFAM" id="SSF56266">
    <property type="entry name" value="DmpA/ArgJ-like"/>
    <property type="match status" value="1"/>
</dbReference>
<dbReference type="GO" id="GO:0005737">
    <property type="term" value="C:cytoplasm"/>
    <property type="evidence" value="ECO:0007669"/>
    <property type="project" value="UniProtKB-SubCell"/>
</dbReference>
<evidence type="ECO:0000256" key="2">
    <source>
        <dbReference type="ARBA" id="ARBA00011475"/>
    </source>
</evidence>
<evidence type="ECO:0000256" key="6">
    <source>
        <dbReference type="ARBA" id="ARBA00022813"/>
    </source>
</evidence>
<comment type="catalytic activity">
    <reaction evidence="8 9">
        <text>N(2)-acetyl-L-ornithine + L-glutamate = N-acetyl-L-glutamate + L-ornithine</text>
        <dbReference type="Rhea" id="RHEA:15349"/>
        <dbReference type="ChEBI" id="CHEBI:29985"/>
        <dbReference type="ChEBI" id="CHEBI:44337"/>
        <dbReference type="ChEBI" id="CHEBI:46911"/>
        <dbReference type="ChEBI" id="CHEBI:57805"/>
        <dbReference type="EC" id="2.3.1.35"/>
    </reaction>
</comment>
<dbReference type="FunFam" id="3.10.20.340:FF:000001">
    <property type="entry name" value="Arginine biosynthesis bifunctional protein ArgJ, chloroplastic"/>
    <property type="match status" value="1"/>
</dbReference>
<comment type="pathway">
    <text evidence="9">Amino-acid biosynthesis; L-arginine biosynthesis; L-ornithine and N-acetyl-L-glutamate from L-glutamate and N(2)-acetyl-L-ornithine (cyclic): step 1/1.</text>
</comment>
<feature type="site" description="Involved in the stabilization of negative charge on the oxyanion by the formation of the oxyanion hole" evidence="9">
    <location>
        <position position="115"/>
    </location>
</feature>
<feature type="binding site" evidence="9">
    <location>
        <position position="178"/>
    </location>
    <ligand>
        <name>substrate</name>
    </ligand>
</feature>
<dbReference type="InterPro" id="IPR042195">
    <property type="entry name" value="ArgJ_beta_C"/>
</dbReference>
<dbReference type="NCBIfam" id="TIGR00120">
    <property type="entry name" value="ArgJ"/>
    <property type="match status" value="1"/>
</dbReference>
<dbReference type="Gene3D" id="3.60.70.12">
    <property type="entry name" value="L-amino peptidase D-ALA esterase/amidase"/>
    <property type="match status" value="1"/>
</dbReference>
<feature type="binding site" evidence="9">
    <location>
        <position position="272"/>
    </location>
    <ligand>
        <name>substrate</name>
    </ligand>
</feature>
<comment type="similarity">
    <text evidence="1 9">Belongs to the ArgJ family.</text>
</comment>
<keyword evidence="7 9" id="KW-0012">Acyltransferase</keyword>
<feature type="chain" id="PRO_5023375297" description="Arginine biosynthesis bifunctional protein ArgJ beta chain" evidence="9">
    <location>
        <begin position="189"/>
        <end position="403"/>
    </location>
</feature>
<dbReference type="UniPathway" id="UPA00068">
    <property type="reaction ID" value="UER00106"/>
</dbReference>
<dbReference type="GO" id="GO:0004358">
    <property type="term" value="F:L-glutamate N-acetyltransferase activity, acting on acetyl-L-ornithine as donor"/>
    <property type="evidence" value="ECO:0007669"/>
    <property type="project" value="UniProtKB-UniRule"/>
</dbReference>
<dbReference type="GO" id="GO:0006526">
    <property type="term" value="P:L-arginine biosynthetic process"/>
    <property type="evidence" value="ECO:0007669"/>
    <property type="project" value="UniProtKB-UniRule"/>
</dbReference>
<feature type="binding site" evidence="9">
    <location>
        <position position="398"/>
    </location>
    <ligand>
        <name>substrate</name>
    </ligand>
</feature>
<comment type="catalytic activity">
    <reaction evidence="9">
        <text>L-glutamate + acetyl-CoA = N-acetyl-L-glutamate + CoA + H(+)</text>
        <dbReference type="Rhea" id="RHEA:24292"/>
        <dbReference type="ChEBI" id="CHEBI:15378"/>
        <dbReference type="ChEBI" id="CHEBI:29985"/>
        <dbReference type="ChEBI" id="CHEBI:44337"/>
        <dbReference type="ChEBI" id="CHEBI:57287"/>
        <dbReference type="ChEBI" id="CHEBI:57288"/>
        <dbReference type="EC" id="2.3.1.1"/>
    </reaction>
</comment>
<reference evidence="10 11" key="1">
    <citation type="journal article" date="2019" name="Nat. Microbiol.">
        <title>Mediterranean grassland soil C-N compound turnover is dependent on rainfall and depth, and is mediated by genomically divergent microorganisms.</title>
        <authorList>
            <person name="Diamond S."/>
            <person name="Andeer P.F."/>
            <person name="Li Z."/>
            <person name="Crits-Christoph A."/>
            <person name="Burstein D."/>
            <person name="Anantharaman K."/>
            <person name="Lane K.R."/>
            <person name="Thomas B.C."/>
            <person name="Pan C."/>
            <person name="Northen T.R."/>
            <person name="Banfield J.F."/>
        </authorList>
    </citation>
    <scope>NUCLEOTIDE SEQUENCE [LARGE SCALE GENOMIC DNA]</scope>
    <source>
        <strain evidence="10">WS_11</strain>
    </source>
</reference>
<feature type="chain" id="PRO_5023375296" description="Arginine biosynthesis bifunctional protein ArgJ alpha chain" evidence="9">
    <location>
        <begin position="1"/>
        <end position="188"/>
    </location>
</feature>
<evidence type="ECO:0000313" key="11">
    <source>
        <dbReference type="Proteomes" id="UP000319771"/>
    </source>
</evidence>
<dbReference type="Pfam" id="PF01960">
    <property type="entry name" value="ArgJ"/>
    <property type="match status" value="1"/>
</dbReference>
<dbReference type="PANTHER" id="PTHR23100">
    <property type="entry name" value="ARGININE BIOSYNTHESIS BIFUNCTIONAL PROTEIN ARGJ"/>
    <property type="match status" value="1"/>
</dbReference>
<dbReference type="InterPro" id="IPR016117">
    <property type="entry name" value="ArgJ-like_dom_sf"/>
</dbReference>
<dbReference type="FunFam" id="3.60.70.12:FF:000001">
    <property type="entry name" value="Arginine biosynthesis bifunctional protein ArgJ, chloroplastic"/>
    <property type="match status" value="1"/>
</dbReference>
<comment type="subcellular location">
    <subcellularLocation>
        <location evidence="9">Cytoplasm</location>
    </subcellularLocation>
</comment>
<dbReference type="HAMAP" id="MF_01106">
    <property type="entry name" value="ArgJ"/>
    <property type="match status" value="1"/>
</dbReference>
<keyword evidence="9" id="KW-0963">Cytoplasm</keyword>
<dbReference type="Proteomes" id="UP000319771">
    <property type="component" value="Unassembled WGS sequence"/>
</dbReference>
<feature type="binding site" evidence="9">
    <location>
        <position position="189"/>
    </location>
    <ligand>
        <name>substrate</name>
    </ligand>
</feature>
<dbReference type="GO" id="GO:0004042">
    <property type="term" value="F:L-glutamate N-acetyltransferase activity"/>
    <property type="evidence" value="ECO:0007669"/>
    <property type="project" value="UniProtKB-UniRule"/>
</dbReference>